<name>A0ACC2WV23_9TREE</name>
<organism evidence="1 2">
    <name type="scientific">Naganishia adeliensis</name>
    <dbReference type="NCBI Taxonomy" id="92952"/>
    <lineage>
        <taxon>Eukaryota</taxon>
        <taxon>Fungi</taxon>
        <taxon>Dikarya</taxon>
        <taxon>Basidiomycota</taxon>
        <taxon>Agaricomycotina</taxon>
        <taxon>Tremellomycetes</taxon>
        <taxon>Filobasidiales</taxon>
        <taxon>Filobasidiaceae</taxon>
        <taxon>Naganishia</taxon>
    </lineage>
</organism>
<reference evidence="1" key="1">
    <citation type="submission" date="2023-04" db="EMBL/GenBank/DDBJ databases">
        <title>Draft Genome sequencing of Naganishia species isolated from polar environments using Oxford Nanopore Technology.</title>
        <authorList>
            <person name="Leo P."/>
            <person name="Venkateswaran K."/>
        </authorList>
    </citation>
    <scope>NUCLEOTIDE SEQUENCE</scope>
    <source>
        <strain evidence="1">MNA-CCFEE 5262</strain>
    </source>
</reference>
<protein>
    <submittedName>
        <fullName evidence="1">Uncharacterized protein</fullName>
    </submittedName>
</protein>
<dbReference type="Proteomes" id="UP001230649">
    <property type="component" value="Unassembled WGS sequence"/>
</dbReference>
<accession>A0ACC2WV23</accession>
<evidence type="ECO:0000313" key="2">
    <source>
        <dbReference type="Proteomes" id="UP001230649"/>
    </source>
</evidence>
<gene>
    <name evidence="1" type="ORF">QFC20_001520</name>
</gene>
<keyword evidence="2" id="KW-1185">Reference proteome</keyword>
<proteinExistence type="predicted"/>
<evidence type="ECO:0000313" key="1">
    <source>
        <dbReference type="EMBL" id="KAJ9114377.1"/>
    </source>
</evidence>
<sequence length="851" mass="89852">MASSATERASHVSPLSIMDSLHEDPASFLAWDERQVAAWMEVIGYGQYQDLFMDQGITGDTLPYLNPSSIADIGISSIGHRLAILKAIYHLKMDMTRAASGHGFGNQRPGEGMDEDEPLDDSHLVHREGDGEEEPSLGWEWTEDDWRPADEDPLSRMQTTVNGIVISHTLSPTSPALGQTIGGQSMANPPYSGIGAMIAGYEEAGPNSGMAMDNVSLNRLWDIVAEQNERIAGLEQEFRKLSAASGTITTSNPRNIHSYAHEFKRSRSRERTQQHSSHGTPSSAPVFSPSFQVEPPSNPQTSTASVPIEKGVASRLTAATPPQLTRMLSTSGIVDGSLQPARHLTSHNQSPNVGIGSLSGLLGAPSSLPSTSPSFQAQAQVNALAGGAAASLGHHGGNAEYGSSSNRTSPTKAEAGVGEPSSNKSRNAVQSAGAASAAAAASTSSASASATASATAAAKSFRVTLEDPCWKVLPAALKKYKINDDWRMYAMFICFGNTERCLSYDEKPLLLFQKLKESGQKPVFMLRHIRDIKSPIAIAEQKQATRKANALLQNPTENISVVTPSSSRFAATPASASGTPIPSGTGAQNPASVTPSTSDTLANPTDKPYTKDTRLHRPPVLQPISARAKAAAAAGALNSGKTTPGSGAQASFPDLPSPGMRTTGMGSENTGGDEVPKAGYAIAIYPYTAEREDEFDVQVGMAFIIINKAKGWWVVQKDPEGAGNVVTDSLKSGWVPAGCLLEVSQPVGPAESQYASDGKPPLVNQPILPHLIVSSSFQGIALMEYEPKGKDELALKKDELLRVFIKQNGERGWVPSWFVGKIGSSSSASADKSAHSASNATSTVKAEEGTD</sequence>
<dbReference type="EMBL" id="JASBWS010000009">
    <property type="protein sequence ID" value="KAJ9114377.1"/>
    <property type="molecule type" value="Genomic_DNA"/>
</dbReference>
<comment type="caution">
    <text evidence="1">The sequence shown here is derived from an EMBL/GenBank/DDBJ whole genome shotgun (WGS) entry which is preliminary data.</text>
</comment>